<comment type="subcellular location">
    <subcellularLocation>
        <location evidence="1 9">Cell membrane</location>
        <topology evidence="1 9">Multi-pass membrane protein</topology>
    </subcellularLocation>
</comment>
<dbReference type="GO" id="GO:0015818">
    <property type="term" value="P:isoleucine transport"/>
    <property type="evidence" value="ECO:0007669"/>
    <property type="project" value="TreeGrafter"/>
</dbReference>
<dbReference type="OrthoDB" id="9783920at2"/>
<dbReference type="NCBIfam" id="TIGR00796">
    <property type="entry name" value="livcs"/>
    <property type="match status" value="1"/>
</dbReference>
<dbReference type="InterPro" id="IPR004685">
    <property type="entry name" value="Brnchd-chn_aa_trnsp_Livcs"/>
</dbReference>
<feature type="transmembrane region" description="Helical" evidence="9">
    <location>
        <begin position="398"/>
        <end position="419"/>
    </location>
</feature>
<organism evidence="11 13">
    <name type="scientific">Anaerotignum propionicum DSM 1682</name>
    <dbReference type="NCBI Taxonomy" id="991789"/>
    <lineage>
        <taxon>Bacteria</taxon>
        <taxon>Bacillati</taxon>
        <taxon>Bacillota</taxon>
        <taxon>Clostridia</taxon>
        <taxon>Lachnospirales</taxon>
        <taxon>Anaerotignaceae</taxon>
        <taxon>Anaerotignum</taxon>
    </lineage>
</organism>
<feature type="transmembrane region" description="Helical" evidence="9">
    <location>
        <begin position="369"/>
        <end position="386"/>
    </location>
</feature>
<dbReference type="GO" id="GO:0005886">
    <property type="term" value="C:plasma membrane"/>
    <property type="evidence" value="ECO:0007669"/>
    <property type="project" value="UniProtKB-SubCell"/>
</dbReference>
<accession>A0A0X1U8B7</accession>
<evidence type="ECO:0000256" key="7">
    <source>
        <dbReference type="ARBA" id="ARBA00022989"/>
    </source>
</evidence>
<dbReference type="RefSeq" id="WP_066049940.1">
    <property type="nucleotide sequence ID" value="NZ_CP014223.1"/>
</dbReference>
<feature type="transmembrane region" description="Helical" evidence="9">
    <location>
        <begin position="336"/>
        <end position="357"/>
    </location>
</feature>
<dbReference type="KEGG" id="cpro:CPRO_15850"/>
<dbReference type="Pfam" id="PF05525">
    <property type="entry name" value="Branch_AA_trans"/>
    <property type="match status" value="1"/>
</dbReference>
<keyword evidence="4" id="KW-1003">Cell membrane</keyword>
<reference evidence="13" key="4">
    <citation type="submission" date="2016-11" db="EMBL/GenBank/DDBJ databases">
        <authorList>
            <person name="Jaros S."/>
            <person name="Januszkiewicz K."/>
            <person name="Wedrychowicz H."/>
        </authorList>
    </citation>
    <scope>NUCLEOTIDE SEQUENCE [LARGE SCALE GENOMIC DNA]</scope>
    <source>
        <strain evidence="13">DSM 1682</strain>
    </source>
</reference>
<feature type="transmembrane region" description="Helical" evidence="9">
    <location>
        <begin position="118"/>
        <end position="136"/>
    </location>
</feature>
<dbReference type="Proteomes" id="UP000068026">
    <property type="component" value="Chromosome"/>
</dbReference>
<evidence type="ECO:0000256" key="4">
    <source>
        <dbReference type="ARBA" id="ARBA00022475"/>
    </source>
</evidence>
<feature type="transmembrane region" description="Helical" evidence="9">
    <location>
        <begin position="222"/>
        <end position="246"/>
    </location>
</feature>
<reference evidence="11" key="3">
    <citation type="submission" date="2016-11" db="EMBL/GenBank/DDBJ databases">
        <authorList>
            <person name="Varghese N."/>
            <person name="Submissions S."/>
        </authorList>
    </citation>
    <scope>NUCLEOTIDE SEQUENCE</scope>
    <source>
        <strain evidence="11">DSM 1682</strain>
    </source>
</reference>
<dbReference type="EMBL" id="CP014223">
    <property type="protein sequence ID" value="AMJ41178.1"/>
    <property type="molecule type" value="Genomic_DNA"/>
</dbReference>
<feature type="transmembrane region" description="Helical" evidence="9">
    <location>
        <begin position="84"/>
        <end position="103"/>
    </location>
</feature>
<comment type="similarity">
    <text evidence="2 9">Belongs to the branched chain amino acid transporter family.</text>
</comment>
<reference evidence="10 12" key="1">
    <citation type="journal article" date="2016" name="Genome Announc.">
        <title>Complete Genome Sequence of the Amino Acid-Fermenting Clostridium propionicum X2 (DSM 1682).</title>
        <authorList>
            <person name="Poehlein A."/>
            <person name="Schlien K."/>
            <person name="Chowdhury N.P."/>
            <person name="Gottschalk G."/>
            <person name="Buckel W."/>
            <person name="Daniel R."/>
        </authorList>
    </citation>
    <scope>NUCLEOTIDE SEQUENCE [LARGE SCALE GENOMIC DNA]</scope>
    <source>
        <strain evidence="10 12">X2</strain>
    </source>
</reference>
<keyword evidence="8 9" id="KW-0472">Membrane</keyword>
<gene>
    <name evidence="10" type="primary">brnQ_3</name>
    <name evidence="10" type="ORF">CPRO_15850</name>
    <name evidence="11" type="ORF">SAMN02745151_01396</name>
</gene>
<evidence type="ECO:0000313" key="13">
    <source>
        <dbReference type="Proteomes" id="UP000184204"/>
    </source>
</evidence>
<dbReference type="GO" id="GO:0015820">
    <property type="term" value="P:L-leucine transport"/>
    <property type="evidence" value="ECO:0007669"/>
    <property type="project" value="TreeGrafter"/>
</dbReference>
<dbReference type="PANTHER" id="PTHR30588">
    <property type="entry name" value="BRANCHED-CHAIN AMINO ACID TRANSPORT SYSTEM 2 CARRIER PROTEIN"/>
    <property type="match status" value="1"/>
</dbReference>
<keyword evidence="5 9" id="KW-0812">Transmembrane</keyword>
<evidence type="ECO:0000256" key="9">
    <source>
        <dbReference type="RuleBase" id="RU362122"/>
    </source>
</evidence>
<evidence type="ECO:0000256" key="2">
    <source>
        <dbReference type="ARBA" id="ARBA00008540"/>
    </source>
</evidence>
<keyword evidence="12" id="KW-1185">Reference proteome</keyword>
<evidence type="ECO:0000256" key="3">
    <source>
        <dbReference type="ARBA" id="ARBA00022448"/>
    </source>
</evidence>
<dbReference type="PANTHER" id="PTHR30588:SF0">
    <property type="entry name" value="BRANCHED-CHAIN AMINO ACID PERMEASE BRNQ"/>
    <property type="match status" value="1"/>
</dbReference>
<dbReference type="GO" id="GO:0015188">
    <property type="term" value="F:L-isoleucine transmembrane transporter activity"/>
    <property type="evidence" value="ECO:0007669"/>
    <property type="project" value="TreeGrafter"/>
</dbReference>
<evidence type="ECO:0000313" key="12">
    <source>
        <dbReference type="Proteomes" id="UP000068026"/>
    </source>
</evidence>
<evidence type="ECO:0000256" key="6">
    <source>
        <dbReference type="ARBA" id="ARBA00022970"/>
    </source>
</evidence>
<dbReference type="EMBL" id="FQUA01000004">
    <property type="protein sequence ID" value="SHE65298.1"/>
    <property type="molecule type" value="Genomic_DNA"/>
</dbReference>
<dbReference type="GO" id="GO:0005304">
    <property type="term" value="F:L-valine transmembrane transporter activity"/>
    <property type="evidence" value="ECO:0007669"/>
    <property type="project" value="TreeGrafter"/>
</dbReference>
<evidence type="ECO:0000256" key="1">
    <source>
        <dbReference type="ARBA" id="ARBA00004651"/>
    </source>
</evidence>
<evidence type="ECO:0000313" key="10">
    <source>
        <dbReference type="EMBL" id="AMJ41178.1"/>
    </source>
</evidence>
<evidence type="ECO:0000313" key="11">
    <source>
        <dbReference type="EMBL" id="SHE65298.1"/>
    </source>
</evidence>
<keyword evidence="3 9" id="KW-0813">Transport</keyword>
<dbReference type="Proteomes" id="UP000184204">
    <property type="component" value="Unassembled WGS sequence"/>
</dbReference>
<feature type="transmembrane region" description="Helical" evidence="9">
    <location>
        <begin position="189"/>
        <end position="210"/>
    </location>
</feature>
<dbReference type="AlphaFoldDB" id="A0A0X1U8B7"/>
<protein>
    <recommendedName>
        <fullName evidence="9">Branched-chain amino acid transport system carrier protein</fullName>
    </recommendedName>
</protein>
<keyword evidence="7 9" id="KW-1133">Transmembrane helix</keyword>
<evidence type="ECO:0000256" key="5">
    <source>
        <dbReference type="ARBA" id="ARBA00022692"/>
    </source>
</evidence>
<evidence type="ECO:0000256" key="8">
    <source>
        <dbReference type="ARBA" id="ARBA00023136"/>
    </source>
</evidence>
<feature type="transmembrane region" description="Helical" evidence="9">
    <location>
        <begin position="40"/>
        <end position="64"/>
    </location>
</feature>
<sequence>MKTSKGKTILIMGLALFATFFGAGNLIFPPYLGRETGSSWFLGFFGFFIMDVGLGVLAILATVFNRQGNIQGVVGKIGKIPGEIMAAIIIICIAPGLCIPRTAATTFEMGVSTLLPAINPWIFGAVFFAVVLLLTIRPTKVVDIVGNYLTPVLLAVMLALIVLGIISPIGPITATSQVVPLKEGMLSGYQTMDGIGALLLTGIFTTAAYHKGFTEKQEVSRMVGMAGIIAGGLLMLVYCGLTYLGATSSGGGFEDLNQAALLLAIAHALTGQSGMVLLAVIVFLACLTTAVGLTSVAADYFQNLFNKKIKYSHLVIGICIFSFVVSNFGLTKIINVSAPILGLLYPPILVLVLLTFFDDVFKNDNIARFGAYFAFLTSALELASKYGVPVDFVNHIPFATYGCAWILPSLIGCALGACLRKKAV</sequence>
<reference evidence="12" key="2">
    <citation type="submission" date="2016-01" db="EMBL/GenBank/DDBJ databases">
        <authorList>
            <person name="Poehlein A."/>
            <person name="Schlien K."/>
            <person name="Gottschalk G."/>
            <person name="Buckel W."/>
            <person name="Daniel R."/>
        </authorList>
    </citation>
    <scope>NUCLEOTIDE SEQUENCE [LARGE SCALE GENOMIC DNA]</scope>
    <source>
        <strain evidence="12">X2</strain>
    </source>
</reference>
<feature type="transmembrane region" description="Helical" evidence="9">
    <location>
        <begin position="148"/>
        <end position="169"/>
    </location>
</feature>
<dbReference type="GO" id="GO:0015190">
    <property type="term" value="F:L-leucine transmembrane transporter activity"/>
    <property type="evidence" value="ECO:0007669"/>
    <property type="project" value="TreeGrafter"/>
</dbReference>
<comment type="function">
    <text evidence="9">Component of the transport system for branched-chain amino acids.</text>
</comment>
<keyword evidence="6 9" id="KW-0029">Amino-acid transport</keyword>
<feature type="transmembrane region" description="Helical" evidence="9">
    <location>
        <begin position="9"/>
        <end position="28"/>
    </location>
</feature>
<name>A0A0X1U8B7_ANAPI</name>
<feature type="transmembrane region" description="Helical" evidence="9">
    <location>
        <begin position="313"/>
        <end position="330"/>
    </location>
</feature>
<dbReference type="Gene3D" id="1.10.4160.10">
    <property type="entry name" value="Hydantoin permease"/>
    <property type="match status" value="1"/>
</dbReference>
<feature type="transmembrane region" description="Helical" evidence="9">
    <location>
        <begin position="276"/>
        <end position="301"/>
    </location>
</feature>
<proteinExistence type="inferred from homology"/>